<reference evidence="2" key="1">
    <citation type="submission" date="2015-05" db="EMBL/GenBank/DDBJ databases">
        <authorList>
            <consortium name="Pathogen Informatics"/>
        </authorList>
    </citation>
    <scope>NUCLEOTIDE SEQUENCE [LARGE SCALE GENOMIC DNA]</scope>
    <source>
        <strain evidence="2">L1-83</strain>
    </source>
</reference>
<dbReference type="InterPro" id="IPR027417">
    <property type="entry name" value="P-loop_NTPase"/>
</dbReference>
<dbReference type="Gene3D" id="3.40.50.300">
    <property type="entry name" value="P-loop containing nucleotide triphosphate hydrolases"/>
    <property type="match status" value="1"/>
</dbReference>
<keyword evidence="2" id="KW-1185">Reference proteome</keyword>
<sequence length="283" mass="32356">MLLKIVFWSEEAACGTTSNMIATASMIVARHNCRVAMLSAEKNAHDLAGNFSRPDSVTVNEDCAYYALEGLDYLLMAGKYGNLTEHHLEEALQSVVDGKLFCIPQGKRMLCDFYPKETRNVLNQVIRLLDESMDFSFIDCGSERNDWTKEQMKQADLIVVNFSQTSQGLDHFFSEHADVSEKVVYLIGSYQKDAVYNKKNIHRIYRIAPEKLGVVPYNPEFEMACREGKLDRYIRGRRLLLPTDMRENFFTELEHTVQMILERSDKRGGGQVVSGRDRQSKTV</sequence>
<accession>A0A0M6WUF5</accession>
<dbReference type="EMBL" id="CVRS01000090">
    <property type="protein sequence ID" value="CRL41245.1"/>
    <property type="molecule type" value="Genomic_DNA"/>
</dbReference>
<protein>
    <submittedName>
        <fullName evidence="1">Uncharacterized protein</fullName>
    </submittedName>
</protein>
<organism evidence="1 2">
    <name type="scientific">Roseburia inulinivorans</name>
    <dbReference type="NCBI Taxonomy" id="360807"/>
    <lineage>
        <taxon>Bacteria</taxon>
        <taxon>Bacillati</taxon>
        <taxon>Bacillota</taxon>
        <taxon>Clostridia</taxon>
        <taxon>Lachnospirales</taxon>
        <taxon>Lachnospiraceae</taxon>
        <taxon>Roseburia</taxon>
    </lineage>
</organism>
<dbReference type="SUPFAM" id="SSF52540">
    <property type="entry name" value="P-loop containing nucleoside triphosphate hydrolases"/>
    <property type="match status" value="1"/>
</dbReference>
<name>A0A0M6WUF5_9FIRM</name>
<dbReference type="AlphaFoldDB" id="A0A0M6WUF5"/>
<dbReference type="STRING" id="360807.ERS852392_02898"/>
<evidence type="ECO:0000313" key="1">
    <source>
        <dbReference type="EMBL" id="CRL41245.1"/>
    </source>
</evidence>
<gene>
    <name evidence="1" type="ORF">RIL183_28881</name>
</gene>
<proteinExistence type="predicted"/>
<dbReference type="Proteomes" id="UP000049828">
    <property type="component" value="Unassembled WGS sequence"/>
</dbReference>
<evidence type="ECO:0000313" key="2">
    <source>
        <dbReference type="Proteomes" id="UP000049828"/>
    </source>
</evidence>